<feature type="domain" description="RRM" evidence="4">
    <location>
        <begin position="221"/>
        <end position="293"/>
    </location>
</feature>
<protein>
    <recommendedName>
        <fullName evidence="4">RRM domain-containing protein</fullName>
    </recommendedName>
</protein>
<evidence type="ECO:0000256" key="3">
    <source>
        <dbReference type="PROSITE-ProRule" id="PRU00176"/>
    </source>
</evidence>
<dbReference type="Gene3D" id="3.30.70.330">
    <property type="match status" value="3"/>
</dbReference>
<keyword evidence="6" id="KW-1185">Reference proteome</keyword>
<evidence type="ECO:0000256" key="1">
    <source>
        <dbReference type="ARBA" id="ARBA00022737"/>
    </source>
</evidence>
<dbReference type="SUPFAM" id="SSF54928">
    <property type="entry name" value="RNA-binding domain, RBD"/>
    <property type="match status" value="2"/>
</dbReference>
<dbReference type="PANTHER" id="PTHR47640">
    <property type="entry name" value="TRNA SELENOCYSTEINE 1-ASSOCIATED PROTEIN 1-RELATED-RELATED"/>
    <property type="match status" value="1"/>
</dbReference>
<evidence type="ECO:0000313" key="5">
    <source>
        <dbReference type="EMBL" id="GAA5800986.1"/>
    </source>
</evidence>
<dbReference type="Pfam" id="PF00076">
    <property type="entry name" value="RRM_1"/>
    <property type="match status" value="3"/>
</dbReference>
<dbReference type="PROSITE" id="PS50102">
    <property type="entry name" value="RRM"/>
    <property type="match status" value="3"/>
</dbReference>
<accession>A0ABP9Y1W2</accession>
<dbReference type="InterPro" id="IPR050825">
    <property type="entry name" value="RBM42_RBP45_47-like"/>
</dbReference>
<reference evidence="5 6" key="1">
    <citation type="submission" date="2024-04" db="EMBL/GenBank/DDBJ databases">
        <title>genome sequences of Mucor flavus KT1a and Helicostylum pulchrum KT1b strains isolation_sourced from the surface of a dry-aged beef.</title>
        <authorList>
            <person name="Toyotome T."/>
            <person name="Hosono M."/>
            <person name="Torimaru M."/>
            <person name="Fukuda K."/>
            <person name="Mikami N."/>
        </authorList>
    </citation>
    <scope>NUCLEOTIDE SEQUENCE [LARGE SCALE GENOMIC DNA]</scope>
    <source>
        <strain evidence="5 6">KT1b</strain>
    </source>
</reference>
<dbReference type="SMART" id="SM00360">
    <property type="entry name" value="RRM"/>
    <property type="match status" value="3"/>
</dbReference>
<feature type="domain" description="RRM" evidence="4">
    <location>
        <begin position="19"/>
        <end position="99"/>
    </location>
</feature>
<sequence length="386" mass="43522">MSEILFDNTFRLNNNIPRMTLWMGDLDPWMDENFIRQVWFLLGETVVVKLIRDKRTGISSGYAFIGFPTYQSAQRALNTIHGSKIPNSQRTFRLNWASGGGICDRKEDRAPEYSLFVGDLSNDVDETFLLSVFRSRYTSCHSAKIMTDPLSGLSRGYGFVRFLNQVEQQDALMEMNGMVCNGRPMRVSIATPKNNHSQTRYVQLALQAPALVQQPTDPNNTTVFVGGLSSPVTEEELGHHFSPFGEVSYVKIPPGKGCGFVQYVTRQSAEEAIEKMNGFVIGTSRIRLSWGRSHADKVPTSPVSFLFDHPIMSPTTTTTTLSTIHNNNNNNNTPTHLLGSFKPLSPPQQYYSHQDNLLFKAEDDWLNTIPKLNDEENDWHLNGIYA</sequence>
<evidence type="ECO:0000256" key="2">
    <source>
        <dbReference type="ARBA" id="ARBA00022884"/>
    </source>
</evidence>
<dbReference type="Proteomes" id="UP001476247">
    <property type="component" value="Unassembled WGS sequence"/>
</dbReference>
<dbReference type="InterPro" id="IPR012677">
    <property type="entry name" value="Nucleotide-bd_a/b_plait_sf"/>
</dbReference>
<dbReference type="EMBL" id="BAABUJ010000017">
    <property type="protein sequence ID" value="GAA5800986.1"/>
    <property type="molecule type" value="Genomic_DNA"/>
</dbReference>
<keyword evidence="2 3" id="KW-0694">RNA-binding</keyword>
<proteinExistence type="predicted"/>
<dbReference type="InterPro" id="IPR035979">
    <property type="entry name" value="RBD_domain_sf"/>
</dbReference>
<evidence type="ECO:0000259" key="4">
    <source>
        <dbReference type="PROSITE" id="PS50102"/>
    </source>
</evidence>
<comment type="caution">
    <text evidence="5">The sequence shown here is derived from an EMBL/GenBank/DDBJ whole genome shotgun (WGS) entry which is preliminary data.</text>
</comment>
<dbReference type="PANTHER" id="PTHR47640:SF10">
    <property type="entry name" value="TRNA SELENOCYSTEINE 1-ASSOCIATED PROTEIN 1-RELATED"/>
    <property type="match status" value="1"/>
</dbReference>
<dbReference type="InterPro" id="IPR000504">
    <property type="entry name" value="RRM_dom"/>
</dbReference>
<evidence type="ECO:0000313" key="6">
    <source>
        <dbReference type="Proteomes" id="UP001476247"/>
    </source>
</evidence>
<organism evidence="5 6">
    <name type="scientific">Helicostylum pulchrum</name>
    <dbReference type="NCBI Taxonomy" id="562976"/>
    <lineage>
        <taxon>Eukaryota</taxon>
        <taxon>Fungi</taxon>
        <taxon>Fungi incertae sedis</taxon>
        <taxon>Mucoromycota</taxon>
        <taxon>Mucoromycotina</taxon>
        <taxon>Mucoromycetes</taxon>
        <taxon>Mucorales</taxon>
        <taxon>Mucorineae</taxon>
        <taxon>Mucoraceae</taxon>
        <taxon>Helicostylum</taxon>
    </lineage>
</organism>
<name>A0ABP9Y1W2_9FUNG</name>
<dbReference type="CDD" id="cd12344">
    <property type="entry name" value="RRM1_SECp43_like"/>
    <property type="match status" value="1"/>
</dbReference>
<dbReference type="CDD" id="cd12346">
    <property type="entry name" value="RRM3_NGR1_NAM8_like"/>
    <property type="match status" value="1"/>
</dbReference>
<dbReference type="CDD" id="cd12345">
    <property type="entry name" value="RRM2_SECp43_like"/>
    <property type="match status" value="1"/>
</dbReference>
<feature type="domain" description="RRM" evidence="4">
    <location>
        <begin position="113"/>
        <end position="192"/>
    </location>
</feature>
<gene>
    <name evidence="5" type="ORF">HPULCUR_006426</name>
</gene>
<keyword evidence="1" id="KW-0677">Repeat</keyword>